<dbReference type="InterPro" id="IPR036388">
    <property type="entry name" value="WH-like_DNA-bd_sf"/>
</dbReference>
<dbReference type="PANTHER" id="PTHR33204">
    <property type="entry name" value="TRANSCRIPTIONAL REGULATOR, MARR FAMILY"/>
    <property type="match status" value="1"/>
</dbReference>
<keyword evidence="6" id="KW-1185">Reference proteome</keyword>
<evidence type="ECO:0000259" key="4">
    <source>
        <dbReference type="PROSITE" id="PS51118"/>
    </source>
</evidence>
<organism evidence="5 6">
    <name type="scientific">Chroococcidiopsis cubana SAG 39.79</name>
    <dbReference type="NCBI Taxonomy" id="388085"/>
    <lineage>
        <taxon>Bacteria</taxon>
        <taxon>Bacillati</taxon>
        <taxon>Cyanobacteriota</taxon>
        <taxon>Cyanophyceae</taxon>
        <taxon>Chroococcidiopsidales</taxon>
        <taxon>Chroococcidiopsidaceae</taxon>
        <taxon>Chroococcidiopsis</taxon>
    </lineage>
</organism>
<evidence type="ECO:0000256" key="2">
    <source>
        <dbReference type="ARBA" id="ARBA00023125"/>
    </source>
</evidence>
<dbReference type="RefSeq" id="WP_106168054.1">
    <property type="nucleotide sequence ID" value="NZ_JAVKZF010000001.1"/>
</dbReference>
<comment type="caution">
    <text evidence="5">The sequence shown here is derived from an EMBL/GenBank/DDBJ whole genome shotgun (WGS) entry which is preliminary data.</text>
</comment>
<accession>A0AB37UCJ9</accession>
<feature type="domain" description="HTH hxlR-type" evidence="4">
    <location>
        <begin position="17"/>
        <end position="116"/>
    </location>
</feature>
<keyword evidence="3" id="KW-0804">Transcription</keyword>
<protein>
    <submittedName>
        <fullName evidence="5">Transcriptional regulator</fullName>
    </submittedName>
</protein>
<keyword evidence="1" id="KW-0805">Transcription regulation</keyword>
<gene>
    <name evidence="5" type="ORF">DSM107010_54880</name>
</gene>
<dbReference type="GO" id="GO:0003677">
    <property type="term" value="F:DNA binding"/>
    <property type="evidence" value="ECO:0007669"/>
    <property type="project" value="UniProtKB-KW"/>
</dbReference>
<dbReference type="AlphaFoldDB" id="A0AB37UCJ9"/>
<evidence type="ECO:0000313" key="6">
    <source>
        <dbReference type="Proteomes" id="UP000282574"/>
    </source>
</evidence>
<dbReference type="InterPro" id="IPR036390">
    <property type="entry name" value="WH_DNA-bd_sf"/>
</dbReference>
<reference evidence="5 6" key="1">
    <citation type="journal article" date="2019" name="Genome Biol. Evol.">
        <title>Day and night: Metabolic profiles and evolutionary relationships of six axenic non-marine cyanobacteria.</title>
        <authorList>
            <person name="Will S.E."/>
            <person name="Henke P."/>
            <person name="Boedeker C."/>
            <person name="Huang S."/>
            <person name="Brinkmann H."/>
            <person name="Rohde M."/>
            <person name="Jarek M."/>
            <person name="Friedl T."/>
            <person name="Seufert S."/>
            <person name="Schumacher M."/>
            <person name="Overmann J."/>
            <person name="Neumann-Schaal M."/>
            <person name="Petersen J."/>
        </authorList>
    </citation>
    <scope>NUCLEOTIDE SEQUENCE [LARGE SCALE GENOMIC DNA]</scope>
    <source>
        <strain evidence="5 6">SAG 39.79</strain>
    </source>
</reference>
<dbReference type="Pfam" id="PF01638">
    <property type="entry name" value="HxlR"/>
    <property type="match status" value="1"/>
</dbReference>
<evidence type="ECO:0000256" key="1">
    <source>
        <dbReference type="ARBA" id="ARBA00023015"/>
    </source>
</evidence>
<proteinExistence type="predicted"/>
<evidence type="ECO:0000313" key="5">
    <source>
        <dbReference type="EMBL" id="RUT05410.1"/>
    </source>
</evidence>
<dbReference type="SUPFAM" id="SSF46785">
    <property type="entry name" value="Winged helix' DNA-binding domain"/>
    <property type="match status" value="1"/>
</dbReference>
<dbReference type="EMBL" id="RSCK01000076">
    <property type="protein sequence ID" value="RUT05410.1"/>
    <property type="molecule type" value="Genomic_DNA"/>
</dbReference>
<sequence length="116" mass="13336">MQLSQSRNLPKKIPASQPTVAHIVEHTLGCKWMLEVLRLIRQGINRPGAMTRATERLTTKVLNERLVDLVNFGIVEKVAYPEIPPRVEYKLTAFGSRFVEILDMIDDLEEYCQSRL</sequence>
<dbReference type="Gene3D" id="1.10.10.10">
    <property type="entry name" value="Winged helix-like DNA-binding domain superfamily/Winged helix DNA-binding domain"/>
    <property type="match status" value="1"/>
</dbReference>
<dbReference type="InterPro" id="IPR002577">
    <property type="entry name" value="HTH_HxlR"/>
</dbReference>
<name>A0AB37UCJ9_9CYAN</name>
<dbReference type="Proteomes" id="UP000282574">
    <property type="component" value="Unassembled WGS sequence"/>
</dbReference>
<dbReference type="PROSITE" id="PS51118">
    <property type="entry name" value="HTH_HXLR"/>
    <property type="match status" value="1"/>
</dbReference>
<keyword evidence="2" id="KW-0238">DNA-binding</keyword>
<dbReference type="PANTHER" id="PTHR33204:SF37">
    <property type="entry name" value="HTH-TYPE TRANSCRIPTIONAL REGULATOR YODB"/>
    <property type="match status" value="1"/>
</dbReference>
<evidence type="ECO:0000256" key="3">
    <source>
        <dbReference type="ARBA" id="ARBA00023163"/>
    </source>
</evidence>